<comment type="caution">
    <text evidence="2">The sequence shown here is derived from an EMBL/GenBank/DDBJ whole genome shotgun (WGS) entry which is preliminary data.</text>
</comment>
<dbReference type="PANTHER" id="PTHR46033:SF8">
    <property type="entry name" value="PROTEIN MAINTENANCE OF MERISTEMS-LIKE"/>
    <property type="match status" value="1"/>
</dbReference>
<dbReference type="InterPro" id="IPR019557">
    <property type="entry name" value="AminoTfrase-like_pln_mobile"/>
</dbReference>
<feature type="domain" description="Aminotransferase-like plant mobile" evidence="1">
    <location>
        <begin position="11"/>
        <end position="86"/>
    </location>
</feature>
<dbReference type="OrthoDB" id="1716420at2759"/>
<dbReference type="Pfam" id="PF10536">
    <property type="entry name" value="PMD"/>
    <property type="match status" value="1"/>
</dbReference>
<evidence type="ECO:0000313" key="2">
    <source>
        <dbReference type="EMBL" id="KAG8481319.1"/>
    </source>
</evidence>
<dbReference type="PANTHER" id="PTHR46033">
    <property type="entry name" value="PROTEIN MAIN-LIKE 2"/>
    <property type="match status" value="1"/>
</dbReference>
<dbReference type="EMBL" id="JAHUZN010000010">
    <property type="protein sequence ID" value="KAG8481319.1"/>
    <property type="molecule type" value="Genomic_DNA"/>
</dbReference>
<evidence type="ECO:0000313" key="3">
    <source>
        <dbReference type="Proteomes" id="UP000701853"/>
    </source>
</evidence>
<keyword evidence="3" id="KW-1185">Reference proteome</keyword>
<dbReference type="InterPro" id="IPR044824">
    <property type="entry name" value="MAIN-like"/>
</dbReference>
<gene>
    <name evidence="2" type="ORF">CXB51_026163</name>
</gene>
<name>A0A8J5YB12_9ROSI</name>
<proteinExistence type="predicted"/>
<evidence type="ECO:0000259" key="1">
    <source>
        <dbReference type="Pfam" id="PF10536"/>
    </source>
</evidence>
<accession>A0A8J5YB12</accession>
<sequence length="234" mass="26456">MHWWKDGGSKHTFHLPFGECTITLEDVALQLGVPMDGPVITGFGIISDKVTPCQSMLGKVSNKFDGCRILINWLEDNFDEPPKDPEDQIEEVNVDWWLSTPTAIVGLVVTIIFMSQGDRPLYDPIGDEWNHGLSYVGLPEVLEDIRLLLDQRLEAEFEWMSYANIDVISCILLKVLGNRRMWDAKVSLSVEAFGWRQRILSPPQALKDQHKVDIVERITSTGRVTQGAHRGVES</sequence>
<reference evidence="2 3" key="1">
    <citation type="journal article" date="2021" name="bioRxiv">
        <title>The Gossypium anomalum genome as a resource for cotton improvement and evolutionary analysis of hybrid incompatibility.</title>
        <authorList>
            <person name="Grover C.E."/>
            <person name="Yuan D."/>
            <person name="Arick M.A."/>
            <person name="Miller E.R."/>
            <person name="Hu G."/>
            <person name="Peterson D.G."/>
            <person name="Wendel J.F."/>
            <person name="Udall J.A."/>
        </authorList>
    </citation>
    <scope>NUCLEOTIDE SEQUENCE [LARGE SCALE GENOMIC DNA]</scope>
    <source>
        <strain evidence="2">JFW-Udall</strain>
        <tissue evidence="2">Leaf</tissue>
    </source>
</reference>
<dbReference type="AlphaFoldDB" id="A0A8J5YB12"/>
<organism evidence="2 3">
    <name type="scientific">Gossypium anomalum</name>
    <dbReference type="NCBI Taxonomy" id="47600"/>
    <lineage>
        <taxon>Eukaryota</taxon>
        <taxon>Viridiplantae</taxon>
        <taxon>Streptophyta</taxon>
        <taxon>Embryophyta</taxon>
        <taxon>Tracheophyta</taxon>
        <taxon>Spermatophyta</taxon>
        <taxon>Magnoliopsida</taxon>
        <taxon>eudicotyledons</taxon>
        <taxon>Gunneridae</taxon>
        <taxon>Pentapetalae</taxon>
        <taxon>rosids</taxon>
        <taxon>malvids</taxon>
        <taxon>Malvales</taxon>
        <taxon>Malvaceae</taxon>
        <taxon>Malvoideae</taxon>
        <taxon>Gossypium</taxon>
    </lineage>
</organism>
<dbReference type="GO" id="GO:0010073">
    <property type="term" value="P:meristem maintenance"/>
    <property type="evidence" value="ECO:0007669"/>
    <property type="project" value="InterPro"/>
</dbReference>
<dbReference type="Proteomes" id="UP000701853">
    <property type="component" value="Chromosome 10"/>
</dbReference>
<protein>
    <recommendedName>
        <fullName evidence="1">Aminotransferase-like plant mobile domain-containing protein</fullName>
    </recommendedName>
</protein>